<keyword evidence="3 5" id="KW-1133">Transmembrane helix</keyword>
<evidence type="ECO:0000259" key="6">
    <source>
        <dbReference type="PROSITE" id="PS50850"/>
    </source>
</evidence>
<evidence type="ECO:0000313" key="7">
    <source>
        <dbReference type="EMBL" id="MCS5727863.1"/>
    </source>
</evidence>
<feature type="transmembrane region" description="Helical" evidence="5">
    <location>
        <begin position="59"/>
        <end position="80"/>
    </location>
</feature>
<dbReference type="PROSITE" id="PS50850">
    <property type="entry name" value="MFS"/>
    <property type="match status" value="1"/>
</dbReference>
<comment type="subcellular location">
    <subcellularLocation>
        <location evidence="1">Cell membrane</location>
        <topology evidence="1">Multi-pass membrane protein</topology>
    </subcellularLocation>
</comment>
<feature type="transmembrane region" description="Helical" evidence="5">
    <location>
        <begin position="87"/>
        <end position="106"/>
    </location>
</feature>
<dbReference type="InterPro" id="IPR036259">
    <property type="entry name" value="MFS_trans_sf"/>
</dbReference>
<keyword evidence="4 5" id="KW-0472">Membrane</keyword>
<dbReference type="InterPro" id="IPR011701">
    <property type="entry name" value="MFS"/>
</dbReference>
<dbReference type="Proteomes" id="UP001165587">
    <property type="component" value="Unassembled WGS sequence"/>
</dbReference>
<name>A0AA41XK94_9MICO</name>
<dbReference type="Pfam" id="PF07690">
    <property type="entry name" value="MFS_1"/>
    <property type="match status" value="1"/>
</dbReference>
<feature type="transmembrane region" description="Helical" evidence="5">
    <location>
        <begin position="154"/>
        <end position="171"/>
    </location>
</feature>
<dbReference type="GO" id="GO:0022857">
    <property type="term" value="F:transmembrane transporter activity"/>
    <property type="evidence" value="ECO:0007669"/>
    <property type="project" value="InterPro"/>
</dbReference>
<feature type="domain" description="Major facilitator superfamily (MFS) profile" evidence="6">
    <location>
        <begin position="19"/>
        <end position="406"/>
    </location>
</feature>
<evidence type="ECO:0000256" key="2">
    <source>
        <dbReference type="ARBA" id="ARBA00022692"/>
    </source>
</evidence>
<feature type="transmembrane region" description="Helical" evidence="5">
    <location>
        <begin position="23"/>
        <end position="47"/>
    </location>
</feature>
<proteinExistence type="predicted"/>
<feature type="transmembrane region" description="Helical" evidence="5">
    <location>
        <begin position="261"/>
        <end position="283"/>
    </location>
</feature>
<dbReference type="GO" id="GO:0005886">
    <property type="term" value="C:plasma membrane"/>
    <property type="evidence" value="ECO:0007669"/>
    <property type="project" value="UniProtKB-SubCell"/>
</dbReference>
<dbReference type="RefSeq" id="WP_259530924.1">
    <property type="nucleotide sequence ID" value="NZ_JANLCK010000015.1"/>
</dbReference>
<evidence type="ECO:0000256" key="5">
    <source>
        <dbReference type="SAM" id="Phobius"/>
    </source>
</evidence>
<accession>A0AA41XK94</accession>
<sequence length="412" mass="41710">MSTTNTAPPAAPTGVPAAAWRMLALGVAAQAAGTFLVSTPAYLIPFLHVQQGMPLAEAGLLAAAPTFGMVLTLVAWGALADRFGERWVIAGGLALTAVFAAVAVPAAGWGYAALGILLLLGGGASASVNAASGRVVVGWFPRSRRGLAMGIRQMSQPLGVAVAALVVPPLAEQHGIGAPLLAAAVALAVLALACAIGIADPPRPAKTGTPSAENTPASTSPYRRSRFLVRIHLASALLVVPQFTLSTFGLVWLITALHWNPAAAGAVIALSQFVGAFGRIAVGHLSDRVDSRTRVMRWVAVSGVAVMLLLAATGLVEWSAAAAVMLVIATTVSVADNGLAFTAVAEAAGPHWSGRALGVQNTGQFMAASVVGPAIGALITVAGYPLAFALVALTPLASLALIPRHDEHPHEP</sequence>
<gene>
    <name evidence="7" type="ORF">N1028_18355</name>
</gene>
<organism evidence="7 8">
    <name type="scientific">Herbiconiux oxytropis</name>
    <dbReference type="NCBI Taxonomy" id="2970915"/>
    <lineage>
        <taxon>Bacteria</taxon>
        <taxon>Bacillati</taxon>
        <taxon>Actinomycetota</taxon>
        <taxon>Actinomycetes</taxon>
        <taxon>Micrococcales</taxon>
        <taxon>Microbacteriaceae</taxon>
        <taxon>Herbiconiux</taxon>
    </lineage>
</organism>
<evidence type="ECO:0000313" key="8">
    <source>
        <dbReference type="Proteomes" id="UP001165587"/>
    </source>
</evidence>
<dbReference type="PANTHER" id="PTHR23527:SF1">
    <property type="entry name" value="BLL3282 PROTEIN"/>
    <property type="match status" value="1"/>
</dbReference>
<feature type="transmembrane region" description="Helical" evidence="5">
    <location>
        <begin position="177"/>
        <end position="199"/>
    </location>
</feature>
<comment type="caution">
    <text evidence="7">The sequence shown here is derived from an EMBL/GenBank/DDBJ whole genome shotgun (WGS) entry which is preliminary data.</text>
</comment>
<dbReference type="AlphaFoldDB" id="A0AA41XK94"/>
<keyword evidence="8" id="KW-1185">Reference proteome</keyword>
<evidence type="ECO:0000256" key="4">
    <source>
        <dbReference type="ARBA" id="ARBA00023136"/>
    </source>
</evidence>
<evidence type="ECO:0000256" key="1">
    <source>
        <dbReference type="ARBA" id="ARBA00004651"/>
    </source>
</evidence>
<dbReference type="Gene3D" id="1.20.1250.20">
    <property type="entry name" value="MFS general substrate transporter like domains"/>
    <property type="match status" value="2"/>
</dbReference>
<feature type="transmembrane region" description="Helical" evidence="5">
    <location>
        <begin position="295"/>
        <end position="316"/>
    </location>
</feature>
<feature type="transmembrane region" description="Helical" evidence="5">
    <location>
        <begin position="112"/>
        <end position="133"/>
    </location>
</feature>
<dbReference type="InterPro" id="IPR052952">
    <property type="entry name" value="MFS-Transporter"/>
</dbReference>
<evidence type="ECO:0000256" key="3">
    <source>
        <dbReference type="ARBA" id="ARBA00022989"/>
    </source>
</evidence>
<dbReference type="SUPFAM" id="SSF103473">
    <property type="entry name" value="MFS general substrate transporter"/>
    <property type="match status" value="1"/>
</dbReference>
<dbReference type="PANTHER" id="PTHR23527">
    <property type="entry name" value="BLL3282 PROTEIN"/>
    <property type="match status" value="1"/>
</dbReference>
<protein>
    <submittedName>
        <fullName evidence="7">MFS transporter</fullName>
    </submittedName>
</protein>
<feature type="transmembrane region" description="Helical" evidence="5">
    <location>
        <begin position="365"/>
        <end position="393"/>
    </location>
</feature>
<dbReference type="InterPro" id="IPR020846">
    <property type="entry name" value="MFS_dom"/>
</dbReference>
<feature type="transmembrane region" description="Helical" evidence="5">
    <location>
        <begin position="233"/>
        <end position="255"/>
    </location>
</feature>
<dbReference type="EMBL" id="JANLCK010000015">
    <property type="protein sequence ID" value="MCS5727863.1"/>
    <property type="molecule type" value="Genomic_DNA"/>
</dbReference>
<keyword evidence="2 5" id="KW-0812">Transmembrane</keyword>
<reference evidence="7" key="1">
    <citation type="submission" date="2022-08" db="EMBL/GenBank/DDBJ databases">
        <authorList>
            <person name="Deng Y."/>
            <person name="Han X.-F."/>
            <person name="Zhang Y.-Q."/>
        </authorList>
    </citation>
    <scope>NUCLEOTIDE SEQUENCE</scope>
    <source>
        <strain evidence="7">CPCC 203407</strain>
    </source>
</reference>